<comment type="subcellular location">
    <subcellularLocation>
        <location evidence="1">Cytoplasm</location>
    </subcellularLocation>
</comment>
<dbReference type="GO" id="GO:0000278">
    <property type="term" value="P:mitotic cell cycle"/>
    <property type="evidence" value="ECO:0007669"/>
    <property type="project" value="TreeGrafter"/>
</dbReference>
<name>A0A024UU12_9STRA</name>
<feature type="region of interest" description="Disordered" evidence="6">
    <location>
        <begin position="1"/>
        <end position="88"/>
    </location>
</feature>
<dbReference type="GO" id="GO:0051295">
    <property type="term" value="P:establishment of meiotic spindle localization"/>
    <property type="evidence" value="ECO:0007669"/>
    <property type="project" value="TreeGrafter"/>
</dbReference>
<evidence type="ECO:0000256" key="5">
    <source>
        <dbReference type="SAM" id="Coils"/>
    </source>
</evidence>
<evidence type="ECO:0000313" key="7">
    <source>
        <dbReference type="EMBL" id="ETW10011.1"/>
    </source>
</evidence>
<sequence length="2085" mass="231903">MSRLPRPGGKLHPSDSKKNKGGGGSGSAPGRWVDGGNVADTCRIPPYDSTKDKHVGLAPKISPTKTSPSKKGARPTTSITTQPVHQASDTSIIKAPAHRGNITFESDVPGNGGMELDVLKAIILREDYLSRLADMSKSASQYTLVGSMANTLDLIRLTTVEVVETIATWRKQQPKHMPFKWNGINYLLKVPSDLDFMQECDVMVRWLGFSFERNPFVMPDSLDSRSQVFEPGRAATPTTTSMDDPFLPVGGLPVAASPMSPTTAAGRSKGKTAYETRILNDDDLLPRPKPATLQGTAPSASLKAKPTVVLPSQVGDLDVLRIREAEKLLLEEEALFGRYKRDLYGRLVPEAVALQQAKTSSIYQNHTRTSLEGPPSSTAINPLSSLAASPLSAPATHAIVPSKGNEKLTGSIKQAGMLAPPTKFNMQGRIRPPMKRSRGAKMEEELEKTIAANKVLEYHIAVLRDAIATHQAASRDGMSPQHRSSSTLATDAPTLAMLQRDLDAQIEEYERKKREIVRKQEAMEAFKHAQKSAVENARLAELLRKQQMDEAQILAEKVKLVQIYKATHIQKIVRGILARKEYKTIRIKYTIASTYIEAAVRGFLARRRVFKLFHRRKAAIKIQTIARGMFARNATCLERMAQKQRKASVVIQKTYRGRLGRHRMRHFRSLHSAKLRLIYLTEHLCTDELVEMGRLLCAYSKHPESKYTVKPSHVVLGLVRILMSACFSCLSPKDKLRLEQPIHEVRWMEAGQFLRRASALLRKLHTMAASAGRVMLPLSSETLALIQAYRHDKDFSLAHFATQGALAKTSSTLCQWIQAMATISDVQHVFLEPTPALELNLDDHADEDRAELKACELEDHHSQRQFVPLSLIQDCPKRPRPLLIILSRDIPGHAKHLLVQNMMMTFPGLFLHISSLSSIDIQTIQQTFDAGYSVLYDADIGLSVGQQRKFLGQISIVAKALRPSPLNILVQGDLGNRAGQGDVNVHGVAETDLHQLADKDAKYHAQVAADGLDALTNGRMFVEMMRTSLDDRPNFGLVFVMEAILILLTPTQRYHSPDLTTSTVTWRLSRRLLATPDLFAAKLTAVDMTCLPIDNVMVLKAYIEHASWPTANTSHGSLMHRLAQFTHAMVQFALHIHANGGCAKRICRAKPIPGLFSSVITVTDPSPDDPSYKTIFAKLACAILDDVRVYRESKKIGDRLYILTLYRDCHRVYVSCYDPATSMLWKVDVPEADMNTLLAPNSIEVLQQKKPPRNPKELYKSIVGYCRLSKPRGRDPSVQLELRPRAMRLCRLARKIHGHFATITVSEVAMGHLRLDIHIHDSFSSKTVSWTVHVDDDELQKLKLNATDPIESTAYNDLDVQTMYRYVLDRVHIEHRRMTLPRTHHFITKPAPSTLAESPAELRVRVRQHGGSGRLLRRQVVFTPQTKVKWVLSVFVLTWTGAIRLEAYRPDNSSSMNLGISHRERRELLLAEPTKRLKRRPLHWVQALLDRVVVSTSNMSLDRTLDCVVLQLSYYPPIYSEAVPKSERSVRAICHVDLAVMPHDNYGLHVMVYLPCVSHTHLIVLSDAEVQAIVESPWPCTDSVAGRRRAIRAIFQLCTYDTNERLVRLEAPGCFVKYATMVAPPVMSLDSTSAQPATPQRIDDTPVNRPLSPADVNLLANTVRMLDEGSDNLVYVYDVAQTLHTGTYRCNGTLLSATLTMMPILKPVVEPNKPGLPDVHTSVNSFVLSLRIYNPEMSQHCDVTIDGMQDLREVTGPDEAHLIGSKTVLPWLHHVMTSRLDRTIHPDGTFTVVLVRSRMYSEYKATPVYSTMDEDVLHNKHLLIDDVDKRGVKITSKAKHIRGHAVICSAFDITLRPPADGSSAAFDRALHVHVRIDGYIATTSQNLSVWVQGAVLMEAVGSHVALLELGNERALAEHLFDLLDLEVSTADGHPSTICRLFIKETIVHLPKTDGTDDGIAANVESTTATSSAPSPCLYKTFCAVSGEKVLVSVLDTSHTTPAVPLRVMLYQPSSSLTTHVDVPSDFIEKVVPSARASWTSKAQVHAALRQLLSYLSVTRVEDECGTTLSVGWKDHDSQSAAHTTS</sequence>
<feature type="compositionally biased region" description="Polar residues" evidence="6">
    <location>
        <begin position="75"/>
        <end position="88"/>
    </location>
</feature>
<evidence type="ECO:0000256" key="3">
    <source>
        <dbReference type="ARBA" id="ARBA00022737"/>
    </source>
</evidence>
<accession>A0A024UU12</accession>
<keyword evidence="3" id="KW-0677">Repeat</keyword>
<dbReference type="GO" id="GO:0000922">
    <property type="term" value="C:spindle pole"/>
    <property type="evidence" value="ECO:0007669"/>
    <property type="project" value="TreeGrafter"/>
</dbReference>
<dbReference type="GO" id="GO:0005737">
    <property type="term" value="C:cytoplasm"/>
    <property type="evidence" value="ECO:0007669"/>
    <property type="project" value="UniProtKB-SubCell"/>
</dbReference>
<keyword evidence="2" id="KW-0963">Cytoplasm</keyword>
<keyword evidence="5" id="KW-0175">Coiled coil</keyword>
<dbReference type="GO" id="GO:0005516">
    <property type="term" value="F:calmodulin binding"/>
    <property type="evidence" value="ECO:0007669"/>
    <property type="project" value="UniProtKB-KW"/>
</dbReference>
<dbReference type="InterPro" id="IPR051185">
    <property type="entry name" value="ASPM"/>
</dbReference>
<dbReference type="PROSITE" id="PS50096">
    <property type="entry name" value="IQ"/>
    <property type="match status" value="4"/>
</dbReference>
<gene>
    <name evidence="7" type="ORF">H310_00417</name>
</gene>
<dbReference type="Gene3D" id="1.20.5.190">
    <property type="match status" value="2"/>
</dbReference>
<dbReference type="OrthoDB" id="66612at2759"/>
<evidence type="ECO:0000256" key="6">
    <source>
        <dbReference type="SAM" id="MobiDB-lite"/>
    </source>
</evidence>
<evidence type="ECO:0000256" key="1">
    <source>
        <dbReference type="ARBA" id="ARBA00004496"/>
    </source>
</evidence>
<dbReference type="RefSeq" id="XP_008861422.1">
    <property type="nucleotide sequence ID" value="XM_008863200.1"/>
</dbReference>
<dbReference type="Pfam" id="PF00612">
    <property type="entry name" value="IQ"/>
    <property type="match status" value="2"/>
</dbReference>
<proteinExistence type="predicted"/>
<feature type="compositionally biased region" description="Low complexity" evidence="6">
    <location>
        <begin position="59"/>
        <end position="70"/>
    </location>
</feature>
<organism evidence="7">
    <name type="scientific">Aphanomyces invadans</name>
    <dbReference type="NCBI Taxonomy" id="157072"/>
    <lineage>
        <taxon>Eukaryota</taxon>
        <taxon>Sar</taxon>
        <taxon>Stramenopiles</taxon>
        <taxon>Oomycota</taxon>
        <taxon>Saprolegniomycetes</taxon>
        <taxon>Saprolegniales</taxon>
        <taxon>Verrucalvaceae</taxon>
        <taxon>Aphanomyces</taxon>
    </lineage>
</organism>
<keyword evidence="4" id="KW-0112">Calmodulin-binding</keyword>
<dbReference type="InterPro" id="IPR000048">
    <property type="entry name" value="IQ_motif_EF-hand-BS"/>
</dbReference>
<dbReference type="eggNOG" id="ENOG502RAGR">
    <property type="taxonomic scope" value="Eukaryota"/>
</dbReference>
<dbReference type="EMBL" id="KI913952">
    <property type="protein sequence ID" value="ETW10011.1"/>
    <property type="molecule type" value="Genomic_DNA"/>
</dbReference>
<protein>
    <recommendedName>
        <fullName evidence="8">Calmodulin</fullName>
    </recommendedName>
</protein>
<dbReference type="GeneID" id="20077467"/>
<dbReference type="CDD" id="cd23767">
    <property type="entry name" value="IQCD"/>
    <property type="match status" value="1"/>
</dbReference>
<feature type="coiled-coil region" evidence="5">
    <location>
        <begin position="495"/>
        <end position="529"/>
    </location>
</feature>
<evidence type="ECO:0000256" key="4">
    <source>
        <dbReference type="ARBA" id="ARBA00022860"/>
    </source>
</evidence>
<dbReference type="SMART" id="SM00015">
    <property type="entry name" value="IQ"/>
    <property type="match status" value="4"/>
</dbReference>
<evidence type="ECO:0000256" key="2">
    <source>
        <dbReference type="ARBA" id="ARBA00022490"/>
    </source>
</evidence>
<dbReference type="PANTHER" id="PTHR22706:SF1">
    <property type="entry name" value="ASSEMBLY FACTOR FOR SPINDLE MICROTUBULES"/>
    <property type="match status" value="1"/>
</dbReference>
<dbReference type="GO" id="GO:0007051">
    <property type="term" value="P:spindle organization"/>
    <property type="evidence" value="ECO:0007669"/>
    <property type="project" value="TreeGrafter"/>
</dbReference>
<dbReference type="VEuPathDB" id="FungiDB:H310_00417"/>
<feature type="region of interest" description="Disordered" evidence="6">
    <location>
        <begin position="278"/>
        <end position="299"/>
    </location>
</feature>
<dbReference type="PANTHER" id="PTHR22706">
    <property type="entry name" value="ASSEMBLY FACTOR FOR SPINDLE MICROTUBULES"/>
    <property type="match status" value="1"/>
</dbReference>
<dbReference type="STRING" id="157072.A0A024UU12"/>
<reference evidence="7" key="1">
    <citation type="submission" date="2013-12" db="EMBL/GenBank/DDBJ databases">
        <title>The Genome Sequence of Aphanomyces invadans NJM9701.</title>
        <authorList>
            <consortium name="The Broad Institute Genomics Platform"/>
            <person name="Russ C."/>
            <person name="Tyler B."/>
            <person name="van West P."/>
            <person name="Dieguez-Uribeondo J."/>
            <person name="Young S.K."/>
            <person name="Zeng Q."/>
            <person name="Gargeya S."/>
            <person name="Fitzgerald M."/>
            <person name="Abouelleil A."/>
            <person name="Alvarado L."/>
            <person name="Chapman S.B."/>
            <person name="Gainer-Dewar J."/>
            <person name="Goldberg J."/>
            <person name="Griggs A."/>
            <person name="Gujja S."/>
            <person name="Hansen M."/>
            <person name="Howarth C."/>
            <person name="Imamovic A."/>
            <person name="Ireland A."/>
            <person name="Larimer J."/>
            <person name="McCowan C."/>
            <person name="Murphy C."/>
            <person name="Pearson M."/>
            <person name="Poon T.W."/>
            <person name="Priest M."/>
            <person name="Roberts A."/>
            <person name="Saif S."/>
            <person name="Shea T."/>
            <person name="Sykes S."/>
            <person name="Wortman J."/>
            <person name="Nusbaum C."/>
            <person name="Birren B."/>
        </authorList>
    </citation>
    <scope>NUCLEOTIDE SEQUENCE [LARGE SCALE GENOMIC DNA]</scope>
    <source>
        <strain evidence="7">NJM9701</strain>
    </source>
</reference>
<evidence type="ECO:0008006" key="8">
    <source>
        <dbReference type="Google" id="ProtNLM"/>
    </source>
</evidence>